<keyword evidence="5 6" id="KW-0472">Membrane</keyword>
<name>A0ABT5VPQ0_9BACT</name>
<evidence type="ECO:0000256" key="3">
    <source>
        <dbReference type="ARBA" id="ARBA00022692"/>
    </source>
</evidence>
<organism evidence="7 8">
    <name type="scientific">Paralabilibaculum antarcticum</name>
    <dbReference type="NCBI Taxonomy" id="2912572"/>
    <lineage>
        <taxon>Bacteria</taxon>
        <taxon>Pseudomonadati</taxon>
        <taxon>Bacteroidota</taxon>
        <taxon>Bacteroidia</taxon>
        <taxon>Marinilabiliales</taxon>
        <taxon>Marinifilaceae</taxon>
        <taxon>Paralabilibaculum</taxon>
    </lineage>
</organism>
<feature type="transmembrane region" description="Helical" evidence="6">
    <location>
        <begin position="176"/>
        <end position="197"/>
    </location>
</feature>
<feature type="transmembrane region" description="Helical" evidence="6">
    <location>
        <begin position="449"/>
        <end position="468"/>
    </location>
</feature>
<dbReference type="Pfam" id="PF01943">
    <property type="entry name" value="Polysacc_synt"/>
    <property type="match status" value="1"/>
</dbReference>
<feature type="transmembrane region" description="Helical" evidence="6">
    <location>
        <begin position="21"/>
        <end position="43"/>
    </location>
</feature>
<dbReference type="Proteomes" id="UP001528920">
    <property type="component" value="Unassembled WGS sequence"/>
</dbReference>
<dbReference type="InterPro" id="IPR002797">
    <property type="entry name" value="Polysacc_synth"/>
</dbReference>
<feature type="transmembrane region" description="Helical" evidence="6">
    <location>
        <begin position="298"/>
        <end position="318"/>
    </location>
</feature>
<feature type="transmembrane region" description="Helical" evidence="6">
    <location>
        <begin position="121"/>
        <end position="140"/>
    </location>
</feature>
<dbReference type="EMBL" id="JAKJSC010000001">
    <property type="protein sequence ID" value="MDE5417225.1"/>
    <property type="molecule type" value="Genomic_DNA"/>
</dbReference>
<evidence type="ECO:0000256" key="6">
    <source>
        <dbReference type="SAM" id="Phobius"/>
    </source>
</evidence>
<keyword evidence="8" id="KW-1185">Reference proteome</keyword>
<evidence type="ECO:0000256" key="1">
    <source>
        <dbReference type="ARBA" id="ARBA00004651"/>
    </source>
</evidence>
<evidence type="ECO:0000313" key="7">
    <source>
        <dbReference type="EMBL" id="MDE5417225.1"/>
    </source>
</evidence>
<reference evidence="7 8" key="1">
    <citation type="submission" date="2022-01" db="EMBL/GenBank/DDBJ databases">
        <title>Labilibaculum sp. nov, a marine bacterium isolated from Antarctica.</title>
        <authorList>
            <person name="Dai W."/>
        </authorList>
    </citation>
    <scope>NUCLEOTIDE SEQUENCE [LARGE SCALE GENOMIC DNA]</scope>
    <source>
        <strain evidence="7 8">DW002</strain>
    </source>
</reference>
<feature type="transmembrane region" description="Helical" evidence="6">
    <location>
        <begin position="218"/>
        <end position="243"/>
    </location>
</feature>
<comment type="subcellular location">
    <subcellularLocation>
        <location evidence="1">Cell membrane</location>
        <topology evidence="1">Multi-pass membrane protein</topology>
    </subcellularLocation>
</comment>
<feature type="transmembrane region" description="Helical" evidence="6">
    <location>
        <begin position="84"/>
        <end position="109"/>
    </location>
</feature>
<feature type="transmembrane region" description="Helical" evidence="6">
    <location>
        <begin position="419"/>
        <end position="443"/>
    </location>
</feature>
<dbReference type="InterPro" id="IPR050833">
    <property type="entry name" value="Poly_Biosynth_Transport"/>
</dbReference>
<keyword evidence="4 6" id="KW-1133">Transmembrane helix</keyword>
<evidence type="ECO:0000256" key="4">
    <source>
        <dbReference type="ARBA" id="ARBA00022989"/>
    </source>
</evidence>
<evidence type="ECO:0000256" key="5">
    <source>
        <dbReference type="ARBA" id="ARBA00023136"/>
    </source>
</evidence>
<keyword evidence="3 6" id="KW-0812">Transmembrane</keyword>
<evidence type="ECO:0000313" key="8">
    <source>
        <dbReference type="Proteomes" id="UP001528920"/>
    </source>
</evidence>
<evidence type="ECO:0008006" key="9">
    <source>
        <dbReference type="Google" id="ProtNLM"/>
    </source>
</evidence>
<accession>A0ABT5VPQ0</accession>
<sequence length="483" mass="55989">MKFSIKKIKNNSVVVYLATRYLTYFAQFVISIFIAVKLGPYYFGLWGFLLLLLSYFQITNFGISNAINILLVQHKKDEFKIRDLISNAFALISCLCFIVLLLALYYYYYGIYFFEKYEVGNLFYPICLIAMFVYVNMLLMTIYRVRNKLFEIAFYQSIIPFLVLIALITVDDKNLIVILLGIYLLGHTLSFLMFIFRKVLPVKGNVNLKDSKIIINKGFFLFVYNICFYLLIISVRTIVSIYYPVKEFGYFTFSYTLANSILLLLEAMTFVVFPKLIDKLNSDDPDVVEKNIEKIRTNYVYLSHGLIYIALVFFPIFVQLLPKYVDTLPALNLIALTIVLYTNAFGYNSYLMARNKEKIIALVSFVALFINVLLALILVVVFQIVYSHVIIATMFAYLFCILLFVYFGKKNLGRKISFLSIFQEAFPIKLLIPYLVAVVISLMEIRLAVFVPLILFIILNVSVIKKILNTIKNVIYKPEVINI</sequence>
<gene>
    <name evidence="7" type="ORF">L3049_04315</name>
</gene>
<feature type="transmembrane region" description="Helical" evidence="6">
    <location>
        <begin position="388"/>
        <end position="407"/>
    </location>
</feature>
<proteinExistence type="predicted"/>
<feature type="transmembrane region" description="Helical" evidence="6">
    <location>
        <begin position="359"/>
        <end position="382"/>
    </location>
</feature>
<feature type="transmembrane region" description="Helical" evidence="6">
    <location>
        <begin position="152"/>
        <end position="170"/>
    </location>
</feature>
<feature type="transmembrane region" description="Helical" evidence="6">
    <location>
        <begin position="255"/>
        <end position="277"/>
    </location>
</feature>
<evidence type="ECO:0000256" key="2">
    <source>
        <dbReference type="ARBA" id="ARBA00022475"/>
    </source>
</evidence>
<dbReference type="PANTHER" id="PTHR30250">
    <property type="entry name" value="PST FAMILY PREDICTED COLANIC ACID TRANSPORTER"/>
    <property type="match status" value="1"/>
</dbReference>
<dbReference type="PANTHER" id="PTHR30250:SF11">
    <property type="entry name" value="O-ANTIGEN TRANSPORTER-RELATED"/>
    <property type="match status" value="1"/>
</dbReference>
<protein>
    <recommendedName>
        <fullName evidence="9">Polysaccharide biosynthesis protein C-terminal domain-containing protein</fullName>
    </recommendedName>
</protein>
<dbReference type="RefSeq" id="WP_275108562.1">
    <property type="nucleotide sequence ID" value="NZ_JAKJSC010000001.1"/>
</dbReference>
<dbReference type="SUPFAM" id="SSF103473">
    <property type="entry name" value="MFS general substrate transporter"/>
    <property type="match status" value="1"/>
</dbReference>
<dbReference type="InterPro" id="IPR036259">
    <property type="entry name" value="MFS_trans_sf"/>
</dbReference>
<feature type="transmembrane region" description="Helical" evidence="6">
    <location>
        <begin position="49"/>
        <end position="72"/>
    </location>
</feature>
<comment type="caution">
    <text evidence="7">The sequence shown here is derived from an EMBL/GenBank/DDBJ whole genome shotgun (WGS) entry which is preliminary data.</text>
</comment>
<keyword evidence="2" id="KW-1003">Cell membrane</keyword>
<feature type="transmembrane region" description="Helical" evidence="6">
    <location>
        <begin position="330"/>
        <end position="347"/>
    </location>
</feature>